<comment type="caution">
    <text evidence="1">The sequence shown here is derived from an EMBL/GenBank/DDBJ whole genome shotgun (WGS) entry which is preliminary data.</text>
</comment>
<accession>A0A8H3WVI2</accession>
<protein>
    <submittedName>
        <fullName evidence="1">Cobalamin biosynthesis protein cobt</fullName>
    </submittedName>
</protein>
<dbReference type="EMBL" id="WTPW01002928">
    <property type="protein sequence ID" value="KAF0359995.1"/>
    <property type="molecule type" value="Genomic_DNA"/>
</dbReference>
<evidence type="ECO:0000313" key="2">
    <source>
        <dbReference type="Proteomes" id="UP000439903"/>
    </source>
</evidence>
<proteinExistence type="predicted"/>
<reference evidence="1 2" key="1">
    <citation type="journal article" date="2019" name="Environ. Microbiol.">
        <title>At the nexus of three kingdoms: the genome of the mycorrhizal fungus Gigaspora margarita provides insights into plant, endobacterial and fungal interactions.</title>
        <authorList>
            <person name="Venice F."/>
            <person name="Ghignone S."/>
            <person name="Salvioli di Fossalunga A."/>
            <person name="Amselem J."/>
            <person name="Novero M."/>
            <person name="Xianan X."/>
            <person name="Sedzielewska Toro K."/>
            <person name="Morin E."/>
            <person name="Lipzen A."/>
            <person name="Grigoriev I.V."/>
            <person name="Henrissat B."/>
            <person name="Martin F.M."/>
            <person name="Bonfante P."/>
        </authorList>
    </citation>
    <scope>NUCLEOTIDE SEQUENCE [LARGE SCALE GENOMIC DNA]</scope>
    <source>
        <strain evidence="1 2">BEG34</strain>
    </source>
</reference>
<dbReference type="OrthoDB" id="2440251at2759"/>
<keyword evidence="2" id="KW-1185">Reference proteome</keyword>
<gene>
    <name evidence="1" type="ORF">F8M41_014317</name>
</gene>
<sequence>MINFKRLMMILQAKELALKIIYHTLTPIEYPETSLKGIAYMYNIEGWEEPLAAFRDVMCPYLDVEVKQEMRTCQGSKLCEFAANKLYNQIH</sequence>
<organism evidence="1 2">
    <name type="scientific">Gigaspora margarita</name>
    <dbReference type="NCBI Taxonomy" id="4874"/>
    <lineage>
        <taxon>Eukaryota</taxon>
        <taxon>Fungi</taxon>
        <taxon>Fungi incertae sedis</taxon>
        <taxon>Mucoromycota</taxon>
        <taxon>Glomeromycotina</taxon>
        <taxon>Glomeromycetes</taxon>
        <taxon>Diversisporales</taxon>
        <taxon>Gigasporaceae</taxon>
        <taxon>Gigaspora</taxon>
    </lineage>
</organism>
<evidence type="ECO:0000313" key="1">
    <source>
        <dbReference type="EMBL" id="KAF0359995.1"/>
    </source>
</evidence>
<name>A0A8H3WVI2_GIGMA</name>
<dbReference type="Proteomes" id="UP000439903">
    <property type="component" value="Unassembled WGS sequence"/>
</dbReference>
<dbReference type="AlphaFoldDB" id="A0A8H3WVI2"/>